<dbReference type="GO" id="GO:0120015">
    <property type="term" value="F:sterol transfer activity"/>
    <property type="evidence" value="ECO:0007669"/>
    <property type="project" value="TreeGrafter"/>
</dbReference>
<evidence type="ECO:0000313" key="11">
    <source>
        <dbReference type="EMBL" id="EDO18845.1"/>
    </source>
</evidence>
<protein>
    <recommendedName>
        <fullName evidence="10">VASt domain-containing protein</fullName>
    </recommendedName>
</protein>
<feature type="transmembrane region" description="Helical" evidence="9">
    <location>
        <begin position="710"/>
        <end position="727"/>
    </location>
</feature>
<organism evidence="12">
    <name type="scientific">Vanderwaltozyma polyspora (strain ATCC 22028 / DSM 70294 / BCRC 21397 / CBS 2163 / NBRC 10782 / NRRL Y-8283 / UCD 57-17)</name>
    <name type="common">Kluyveromyces polysporus</name>
    <dbReference type="NCBI Taxonomy" id="436907"/>
    <lineage>
        <taxon>Eukaryota</taxon>
        <taxon>Fungi</taxon>
        <taxon>Dikarya</taxon>
        <taxon>Ascomycota</taxon>
        <taxon>Saccharomycotina</taxon>
        <taxon>Saccharomycetes</taxon>
        <taxon>Saccharomycetales</taxon>
        <taxon>Saccharomycetaceae</taxon>
        <taxon>Vanderwaltozyma</taxon>
    </lineage>
</organism>
<dbReference type="GO" id="GO:0140268">
    <property type="term" value="C:endoplasmic reticulum-plasma membrane contact site"/>
    <property type="evidence" value="ECO:0007669"/>
    <property type="project" value="TreeGrafter"/>
</dbReference>
<dbReference type="OMA" id="HHETEFP"/>
<keyword evidence="12" id="KW-1185">Reference proteome</keyword>
<dbReference type="GO" id="GO:0032366">
    <property type="term" value="P:intracellular sterol transport"/>
    <property type="evidence" value="ECO:0007669"/>
    <property type="project" value="TreeGrafter"/>
</dbReference>
<feature type="compositionally biased region" description="Polar residues" evidence="8">
    <location>
        <begin position="32"/>
        <end position="41"/>
    </location>
</feature>
<comment type="similarity">
    <text evidence="2">Belongs to the YSP2 family.</text>
</comment>
<evidence type="ECO:0000256" key="5">
    <source>
        <dbReference type="ARBA" id="ARBA00023136"/>
    </source>
</evidence>
<dbReference type="RefSeq" id="XP_001646703.1">
    <property type="nucleotide sequence ID" value="XM_001646653.1"/>
</dbReference>
<dbReference type="GO" id="GO:0005886">
    <property type="term" value="C:plasma membrane"/>
    <property type="evidence" value="ECO:0007669"/>
    <property type="project" value="TreeGrafter"/>
</dbReference>
<evidence type="ECO:0000256" key="6">
    <source>
        <dbReference type="ARBA" id="ARBA00037847"/>
    </source>
</evidence>
<dbReference type="AlphaFoldDB" id="A7TFN7"/>
<evidence type="ECO:0000256" key="7">
    <source>
        <dbReference type="SAM" id="Coils"/>
    </source>
</evidence>
<feature type="compositionally biased region" description="Polar residues" evidence="8">
    <location>
        <begin position="1"/>
        <end position="14"/>
    </location>
</feature>
<gene>
    <name evidence="11" type="ORF">Kpol_1023p14</name>
</gene>
<dbReference type="OrthoDB" id="2162691at2759"/>
<dbReference type="STRING" id="436907.A7TFN7"/>
<dbReference type="GO" id="GO:0032934">
    <property type="term" value="F:sterol binding"/>
    <property type="evidence" value="ECO:0007669"/>
    <property type="project" value="TreeGrafter"/>
</dbReference>
<proteinExistence type="inferred from homology"/>
<dbReference type="GO" id="GO:0032541">
    <property type="term" value="C:cortical endoplasmic reticulum"/>
    <property type="evidence" value="ECO:0007669"/>
    <property type="project" value="TreeGrafter"/>
</dbReference>
<dbReference type="GeneID" id="5547162"/>
<dbReference type="InterPro" id="IPR031968">
    <property type="entry name" value="VASt"/>
</dbReference>
<dbReference type="HOGENOM" id="CLU_015638_1_0_1"/>
<dbReference type="Pfam" id="PF02893">
    <property type="entry name" value="GRAM"/>
    <property type="match status" value="1"/>
</dbReference>
<dbReference type="InterPro" id="IPR051482">
    <property type="entry name" value="Cholesterol_transport"/>
</dbReference>
<dbReference type="SMART" id="SM00568">
    <property type="entry name" value="GRAM"/>
    <property type="match status" value="1"/>
</dbReference>
<name>A7TFN7_VANPO</name>
<dbReference type="InParanoid" id="A7TFN7"/>
<evidence type="ECO:0000256" key="8">
    <source>
        <dbReference type="SAM" id="MobiDB-lite"/>
    </source>
</evidence>
<feature type="compositionally biased region" description="Basic and acidic residues" evidence="8">
    <location>
        <begin position="42"/>
        <end position="53"/>
    </location>
</feature>
<dbReference type="FunCoup" id="A7TFN7">
    <property type="interactions" value="198"/>
</dbReference>
<dbReference type="GO" id="GO:0005789">
    <property type="term" value="C:endoplasmic reticulum membrane"/>
    <property type="evidence" value="ECO:0007669"/>
    <property type="project" value="UniProtKB-SubCell"/>
</dbReference>
<feature type="coiled-coil region" evidence="7">
    <location>
        <begin position="683"/>
        <end position="710"/>
    </location>
</feature>
<dbReference type="PANTHER" id="PTHR23319:SF4">
    <property type="entry name" value="GRAM DOMAIN CONTAINING 1B, ISOFORM E"/>
    <property type="match status" value="1"/>
</dbReference>
<evidence type="ECO:0000256" key="9">
    <source>
        <dbReference type="SAM" id="Phobius"/>
    </source>
</evidence>
<feature type="compositionally biased region" description="Low complexity" evidence="8">
    <location>
        <begin position="17"/>
        <end position="31"/>
    </location>
</feature>
<keyword evidence="5 9" id="KW-0472">Membrane</keyword>
<comment type="subcellular location">
    <subcellularLocation>
        <location evidence="6">Endomembrane system</location>
        <topology evidence="6">Single-pass membrane protein</topology>
    </subcellularLocation>
    <subcellularLocation>
        <location evidence="1">Endoplasmic reticulum membrane</location>
    </subcellularLocation>
</comment>
<dbReference type="InterPro" id="IPR011993">
    <property type="entry name" value="PH-like_dom_sf"/>
</dbReference>
<dbReference type="GO" id="GO:0005739">
    <property type="term" value="C:mitochondrion"/>
    <property type="evidence" value="ECO:0007669"/>
    <property type="project" value="TreeGrafter"/>
</dbReference>
<dbReference type="KEGG" id="vpo:Kpol_1023p14"/>
<dbReference type="PROSITE" id="PS51778">
    <property type="entry name" value="VAST"/>
    <property type="match status" value="1"/>
</dbReference>
<feature type="compositionally biased region" description="Polar residues" evidence="8">
    <location>
        <begin position="54"/>
        <end position="64"/>
    </location>
</feature>
<keyword evidence="3 9" id="KW-0812">Transmembrane</keyword>
<sequence length="749" mass="84947">MIGSESSSLMGSKRSNSRGSDAGSVGSSSDSIRITLQTSNETIRDGNKSRNVKDTNLSSPSLLKNNERTKKSSDSVSSFDRSIAVAIKSTPADPQLSKIKPVSGATTNYDDSVAWRSVADLAKKTDKLIDNNDPQNSSFNSSNSFFENIISSLSFKSNEDSRYKDQFRNSRSSLNKINQKTTESSLKYPNPMSIGRLMSEDISSVSSNDSYISKSRLPYNDRSLEAIHKYASSDENDYFHSQFLDISVNERLIEKFECTFTNEHTLKGKIYISEKHLCFHSITFSDPLRLIIPFSDTLSIENVLSGELHSNSILVVTNYDKYQFSELSSKAIVLELVRDIWLKVAEISTETSEMERLRRAISPTLLVERQQSFDPLFANKPYSELIHPSVPSSRRSHSSNNDAIIDNVIRSIDDGSLDNKETFSSDSSSTDGIERITNEILLEANEIQPQNGIRFKKGSNFSYNGPRVFHETHFPTKKHKNEFILCDTEFNVPPGILYELMFSENNTEFWPEFYKTQDISNFSKISKFDKKDNDGLSYREYNYIKGLHYPVGPKSTPCYVTDTIVHLDFENFIDIINVTKTPDVPSGNSFHTDTRYLFRWSSPTTCNLRISYWITWTASSWIKGMIESSCKSGQIDTATAIVPFIEDFIDKYTSIGMLTQEIEGGDRTIIAKSDLSMVQATDKNYYEELIKEQKEELVKLRREIKSKSRVIIVLLLLILSLFIAILVHEVLSHKLLQIIEDSIQLLNTK</sequence>
<accession>A7TFN7</accession>
<dbReference type="PANTHER" id="PTHR23319">
    <property type="entry name" value="GRAM DOMAIN CONTAINING 1B, ISOFORM E"/>
    <property type="match status" value="1"/>
</dbReference>
<dbReference type="Proteomes" id="UP000000267">
    <property type="component" value="Unassembled WGS sequence"/>
</dbReference>
<feature type="region of interest" description="Disordered" evidence="8">
    <location>
        <begin position="1"/>
        <end position="75"/>
    </location>
</feature>
<reference evidence="11 12" key="1">
    <citation type="journal article" date="2007" name="Proc. Natl. Acad. Sci. U.S.A.">
        <title>Independent sorting-out of thousands of duplicated gene pairs in two yeast species descended from a whole-genome duplication.</title>
        <authorList>
            <person name="Scannell D.R."/>
            <person name="Frank A.C."/>
            <person name="Conant G.C."/>
            <person name="Byrne K.P."/>
            <person name="Woolfit M."/>
            <person name="Wolfe K.H."/>
        </authorList>
    </citation>
    <scope>NUCLEOTIDE SEQUENCE [LARGE SCALE GENOMIC DNA]</scope>
    <source>
        <strain evidence="12">ATCC 22028 / DSM 70294 / BCRC 21397 / CBS 2163 / NBRC 10782 / NRRL Y-8283 / UCD 57-17</strain>
    </source>
</reference>
<dbReference type="eggNOG" id="KOG1032">
    <property type="taxonomic scope" value="Eukaryota"/>
</dbReference>
<evidence type="ECO:0000256" key="1">
    <source>
        <dbReference type="ARBA" id="ARBA00004586"/>
    </source>
</evidence>
<evidence type="ECO:0000313" key="12">
    <source>
        <dbReference type="Proteomes" id="UP000000267"/>
    </source>
</evidence>
<dbReference type="Gene3D" id="2.30.29.30">
    <property type="entry name" value="Pleckstrin-homology domain (PH domain)/Phosphotyrosine-binding domain (PTB)"/>
    <property type="match status" value="1"/>
</dbReference>
<keyword evidence="4 9" id="KW-1133">Transmembrane helix</keyword>
<dbReference type="Pfam" id="PF16016">
    <property type="entry name" value="VASt"/>
    <property type="match status" value="1"/>
</dbReference>
<keyword evidence="7" id="KW-0175">Coiled coil</keyword>
<evidence type="ECO:0000256" key="3">
    <source>
        <dbReference type="ARBA" id="ARBA00022692"/>
    </source>
</evidence>
<dbReference type="InterPro" id="IPR004182">
    <property type="entry name" value="GRAM"/>
</dbReference>
<feature type="domain" description="VASt" evidence="10">
    <location>
        <begin position="481"/>
        <end position="653"/>
    </location>
</feature>
<evidence type="ECO:0000256" key="2">
    <source>
        <dbReference type="ARBA" id="ARBA00006582"/>
    </source>
</evidence>
<dbReference type="EMBL" id="DS480384">
    <property type="protein sequence ID" value="EDO18845.1"/>
    <property type="molecule type" value="Genomic_DNA"/>
</dbReference>
<evidence type="ECO:0000259" key="10">
    <source>
        <dbReference type="PROSITE" id="PS51778"/>
    </source>
</evidence>
<evidence type="ECO:0000256" key="4">
    <source>
        <dbReference type="ARBA" id="ARBA00022989"/>
    </source>
</evidence>